<dbReference type="GO" id="GO:0006309">
    <property type="term" value="P:apoptotic DNA fragmentation"/>
    <property type="evidence" value="ECO:0007669"/>
    <property type="project" value="TreeGrafter"/>
</dbReference>
<dbReference type="SMART" id="SM00892">
    <property type="entry name" value="Endonuclease_NS"/>
    <property type="match status" value="2"/>
</dbReference>
<dbReference type="GO" id="GO:0000014">
    <property type="term" value="F:single-stranded DNA endodeoxyribonuclease activity"/>
    <property type="evidence" value="ECO:0007669"/>
    <property type="project" value="TreeGrafter"/>
</dbReference>
<dbReference type="GO" id="GO:0005634">
    <property type="term" value="C:nucleus"/>
    <property type="evidence" value="ECO:0007669"/>
    <property type="project" value="TreeGrafter"/>
</dbReference>
<evidence type="ECO:0000259" key="6">
    <source>
        <dbReference type="SMART" id="SM00477"/>
    </source>
</evidence>
<dbReference type="FunCoup" id="A0A7M7QMR3">
    <property type="interactions" value="2"/>
</dbReference>
<feature type="domain" description="ENPP1-3/EXOG-like endonuclease/phosphodiesterase" evidence="6">
    <location>
        <begin position="639"/>
        <end position="840"/>
    </location>
</feature>
<dbReference type="InterPro" id="IPR044925">
    <property type="entry name" value="His-Me_finger_sf"/>
</dbReference>
<dbReference type="RefSeq" id="XP_032452125.1">
    <property type="nucleotide sequence ID" value="XM_032596234.1"/>
</dbReference>
<dbReference type="SUPFAM" id="SSF54060">
    <property type="entry name" value="His-Me finger endonucleases"/>
    <property type="match status" value="2"/>
</dbReference>
<keyword evidence="2" id="KW-0540">Nuclease</keyword>
<protein>
    <recommendedName>
        <fullName evidence="10">DNA/RNA non-specific endonuclease domain-containing protein</fullName>
    </recommendedName>
</protein>
<dbReference type="GO" id="GO:0003676">
    <property type="term" value="F:nucleic acid binding"/>
    <property type="evidence" value="ECO:0007669"/>
    <property type="project" value="InterPro"/>
</dbReference>
<evidence type="ECO:0000259" key="7">
    <source>
        <dbReference type="SMART" id="SM00892"/>
    </source>
</evidence>
<feature type="domain" description="DNA/RNA non-specific endonuclease/pyrophosphatase/phosphodiesterase" evidence="7">
    <location>
        <begin position="612"/>
        <end position="864"/>
    </location>
</feature>
<evidence type="ECO:0000313" key="8">
    <source>
        <dbReference type="EnsemblMetazoa" id="XP_032452125"/>
    </source>
</evidence>
<evidence type="ECO:0000256" key="5">
    <source>
        <dbReference type="PIRSR" id="PIRSR640255-2"/>
    </source>
</evidence>
<proteinExistence type="inferred from homology"/>
<dbReference type="OrthoDB" id="5960141at2759"/>
<dbReference type="Proteomes" id="UP000002358">
    <property type="component" value="Chromosome 1"/>
</dbReference>
<keyword evidence="3" id="KW-0378">Hydrolase</keyword>
<accession>A0A7M7QMR3</accession>
<reference evidence="8" key="1">
    <citation type="submission" date="2021-01" db="UniProtKB">
        <authorList>
            <consortium name="EnsemblMetazoa"/>
        </authorList>
    </citation>
    <scope>IDENTIFICATION</scope>
</reference>
<dbReference type="InterPro" id="IPR020821">
    <property type="entry name" value="ENPP1-3/EXOG-like_nuc-like"/>
</dbReference>
<dbReference type="Pfam" id="PF01223">
    <property type="entry name" value="Endonuclease_NS"/>
    <property type="match status" value="2"/>
</dbReference>
<dbReference type="KEGG" id="nvi:100116826"/>
<dbReference type="AlphaFoldDB" id="A0A7M7QMR3"/>
<dbReference type="InParanoid" id="A0A7M7QMR3"/>
<evidence type="ECO:0000256" key="4">
    <source>
        <dbReference type="PIRSR" id="PIRSR640255-1"/>
    </source>
</evidence>
<feature type="domain" description="DNA/RNA non-specific endonuclease/pyrophosphatase/phosphodiesterase" evidence="7">
    <location>
        <begin position="173"/>
        <end position="421"/>
    </location>
</feature>
<dbReference type="GO" id="GO:0004521">
    <property type="term" value="F:RNA endonuclease activity"/>
    <property type="evidence" value="ECO:0007669"/>
    <property type="project" value="TreeGrafter"/>
</dbReference>
<keyword evidence="9" id="KW-1185">Reference proteome</keyword>
<evidence type="ECO:0000256" key="1">
    <source>
        <dbReference type="ARBA" id="ARBA00010052"/>
    </source>
</evidence>
<dbReference type="GO" id="GO:0005743">
    <property type="term" value="C:mitochondrial inner membrane"/>
    <property type="evidence" value="ECO:0007669"/>
    <property type="project" value="TreeGrafter"/>
</dbReference>
<dbReference type="Gene3D" id="3.40.570.10">
    <property type="entry name" value="Extracellular Endonuclease, subunit A"/>
    <property type="match status" value="2"/>
</dbReference>
<feature type="active site" description="Proton acceptor" evidence="4">
    <location>
        <position position="705"/>
    </location>
</feature>
<dbReference type="GeneID" id="100116826"/>
<dbReference type="GO" id="GO:0046872">
    <property type="term" value="F:metal ion binding"/>
    <property type="evidence" value="ECO:0007669"/>
    <property type="project" value="UniProtKB-KW"/>
</dbReference>
<dbReference type="InterPro" id="IPR044929">
    <property type="entry name" value="DNA/RNA_non-sp_Endonuclease_sf"/>
</dbReference>
<feature type="binding site" evidence="5">
    <location>
        <position position="735"/>
    </location>
    <ligand>
        <name>Mg(2+)</name>
        <dbReference type="ChEBI" id="CHEBI:18420"/>
        <note>catalytic</note>
    </ligand>
</feature>
<evidence type="ECO:0000256" key="3">
    <source>
        <dbReference type="ARBA" id="ARBA00022759"/>
    </source>
</evidence>
<sequence length="901" mass="100684">RVSFSQLGLVSRVSNARLAVSSCYYLAKAASLSLSLSLSLCLDGRPNPSPSHCSIDSRNDFTDIGPLFLRSSDPNGIVYPEPSSPTVLRFDHGTDVLLLCAGSGLNVSKALKAESVLPAKCVGGRTFRVDGKEVDFKDVWCQKHHKSKVRSTGKKCASRGTIYEIGFEAGNVFLRNIELCYDAKSSNTYWSRGTVVASIAGKQTKPRKNNFNTGNMFSGVSVKAAYKRAEQYLTFLALFDDEKFVVDNYLPRNDNNLFFARGHLVANADEYYGAQQDGTFFFANVVPMWQLINNGNWKKVEDWVRQTAAGKRVDLSVWTGSVGVLELPDKEGKPIDIYLTPVKDSPRKNKKIPVPRILFKYVVDEESNRGIVFLTANNPFLSKSDVKSQTICKEYSGCNGRIQKSKDRSKGFTYCCTVDDFLANKEVAKLKLPQFAGVRPLVADFTMAVGGVTLLLAILGLAAVHEISASPNECVINVRNGIHKQRPPIIVSLTSSPSFVYPNVVEPGNIDVKKGQTISLYCPGRSNQASTKQTEDGVILIRDKALTPSKNIEVAICQGNDKFRVRGEVVNFLDISCEEKPRLSYSPVMVEAGKCEHGDRYEIGYDLGKSGFLKTIDLCHNKDRAQTLWSHGVIEAVNQEQYRTTSPGKCFKTGSLYEGLQMSKEEPYNVNKAYKTLADILGSSAKADKYMSPKPSDRKFLARGHLVANADKFYKSEQDSTFFYANVVPMWQQINASPGNWFFVEEYVRYLAFHKQRELDIYVGGFKTLELEKHEYNLYHKKGTGGQTKKIPVPRLLFKCVVDKQANEAICFVVVNNPYVTKAEVEKAANKYMVCKRDKRCDRIIPNSGDPTLGYLYCCGVKEFFSKAHSELGLDDLKSHIKAKPMELLTYERRETPQKIR</sequence>
<keyword evidence="3" id="KW-0255">Endonuclease</keyword>
<evidence type="ECO:0000256" key="2">
    <source>
        <dbReference type="ARBA" id="ARBA00022722"/>
    </source>
</evidence>
<dbReference type="InterPro" id="IPR001604">
    <property type="entry name" value="Endo_G_ENPP1-like_dom"/>
</dbReference>
<evidence type="ECO:0000313" key="9">
    <source>
        <dbReference type="Proteomes" id="UP000002358"/>
    </source>
</evidence>
<dbReference type="PANTHER" id="PTHR13966:SF17">
    <property type="entry name" value="ENDONUCLEASE-RELATED"/>
    <property type="match status" value="1"/>
</dbReference>
<organism evidence="8 9">
    <name type="scientific">Nasonia vitripennis</name>
    <name type="common">Parasitic wasp</name>
    <dbReference type="NCBI Taxonomy" id="7425"/>
    <lineage>
        <taxon>Eukaryota</taxon>
        <taxon>Metazoa</taxon>
        <taxon>Ecdysozoa</taxon>
        <taxon>Arthropoda</taxon>
        <taxon>Hexapoda</taxon>
        <taxon>Insecta</taxon>
        <taxon>Pterygota</taxon>
        <taxon>Neoptera</taxon>
        <taxon>Endopterygota</taxon>
        <taxon>Hymenoptera</taxon>
        <taxon>Apocrita</taxon>
        <taxon>Proctotrupomorpha</taxon>
        <taxon>Chalcidoidea</taxon>
        <taxon>Pteromalidae</taxon>
        <taxon>Pteromalinae</taxon>
        <taxon>Nasonia</taxon>
    </lineage>
</organism>
<dbReference type="PANTHER" id="PTHR13966">
    <property type="entry name" value="ENDONUCLEASE RELATED"/>
    <property type="match status" value="1"/>
</dbReference>
<name>A0A7M7QMR3_NASVI</name>
<keyword evidence="5" id="KW-0479">Metal-binding</keyword>
<dbReference type="InterPro" id="IPR040255">
    <property type="entry name" value="Non-specific_endonuclease"/>
</dbReference>
<evidence type="ECO:0008006" key="10">
    <source>
        <dbReference type="Google" id="ProtNLM"/>
    </source>
</evidence>
<comment type="similarity">
    <text evidence="1">Belongs to the DNA/RNA non-specific endonuclease family.</text>
</comment>
<dbReference type="EnsemblMetazoa" id="XM_032596234">
    <property type="protein sequence ID" value="XP_032452125"/>
    <property type="gene ID" value="LOC100116826"/>
</dbReference>
<dbReference type="SMART" id="SM00477">
    <property type="entry name" value="NUC"/>
    <property type="match status" value="1"/>
</dbReference>